<comment type="subcellular location">
    <subcellularLocation>
        <location evidence="1">Cytoplasm</location>
        <location evidence="1">Cytosol</location>
    </subcellularLocation>
</comment>
<dbReference type="STRING" id="7719.ENSCINP00000025320"/>
<dbReference type="EMBL" id="EAAA01000627">
    <property type="status" value="NOT_ANNOTATED_CDS"/>
    <property type="molecule type" value="Genomic_DNA"/>
</dbReference>
<evidence type="ECO:0000256" key="6">
    <source>
        <dbReference type="ARBA" id="ARBA00022832"/>
    </source>
</evidence>
<evidence type="ECO:0000256" key="14">
    <source>
        <dbReference type="ARBA" id="ARBA00040768"/>
    </source>
</evidence>
<dbReference type="GO" id="GO:0047017">
    <property type="term" value="F:prostaglandin F synthase activity"/>
    <property type="evidence" value="ECO:0000318"/>
    <property type="project" value="GO_Central"/>
</dbReference>
<dbReference type="FunFam" id="3.40.30.10:FF:000243">
    <property type="entry name" value="Prostamide/prostaglandin F synthase"/>
    <property type="match status" value="1"/>
</dbReference>
<keyword evidence="10" id="KW-0275">Fatty acid biosynthesis</keyword>
<organism evidence="18 19">
    <name type="scientific">Ciona intestinalis</name>
    <name type="common">Transparent sea squirt</name>
    <name type="synonym">Ascidia intestinalis</name>
    <dbReference type="NCBI Taxonomy" id="7719"/>
    <lineage>
        <taxon>Eukaryota</taxon>
        <taxon>Metazoa</taxon>
        <taxon>Chordata</taxon>
        <taxon>Tunicata</taxon>
        <taxon>Ascidiacea</taxon>
        <taxon>Phlebobranchia</taxon>
        <taxon>Cionidae</taxon>
        <taxon>Ciona</taxon>
    </lineage>
</organism>
<proteinExistence type="inferred from homology"/>
<dbReference type="HOGENOM" id="CLU_094994_0_0_1"/>
<name>F6PWH2_CIOIN</name>
<dbReference type="OMA" id="QRPVCND"/>
<keyword evidence="19" id="KW-1185">Reference proteome</keyword>
<keyword evidence="7" id="KW-0521">NADP</keyword>
<dbReference type="GO" id="GO:0001516">
    <property type="term" value="P:prostaglandin biosynthetic process"/>
    <property type="evidence" value="ECO:0000318"/>
    <property type="project" value="GO_Central"/>
</dbReference>
<dbReference type="Gene3D" id="3.40.30.10">
    <property type="entry name" value="Glutaredoxin"/>
    <property type="match status" value="1"/>
</dbReference>
<dbReference type="EC" id="1.11.1.20" evidence="13"/>
<evidence type="ECO:0000313" key="18">
    <source>
        <dbReference type="Ensembl" id="ENSCINP00000025320.2"/>
    </source>
</evidence>
<comment type="catalytic activity">
    <reaction evidence="16">
        <text>prostaglandin H2 + [thioredoxin]-dithiol = prostaglandin F2alpha + [thioredoxin]-disulfide</text>
        <dbReference type="Rhea" id="RHEA:28214"/>
        <dbReference type="Rhea" id="RHEA-COMP:10698"/>
        <dbReference type="Rhea" id="RHEA-COMP:10700"/>
        <dbReference type="ChEBI" id="CHEBI:29950"/>
        <dbReference type="ChEBI" id="CHEBI:50058"/>
        <dbReference type="ChEBI" id="CHEBI:57404"/>
        <dbReference type="ChEBI" id="CHEBI:57405"/>
        <dbReference type="EC" id="1.11.1.20"/>
    </reaction>
</comment>
<keyword evidence="5" id="KW-0643">Prostaglandin biosynthesis</keyword>
<keyword evidence="4" id="KW-0444">Lipid biosynthesis</keyword>
<reference evidence="19" key="1">
    <citation type="journal article" date="2002" name="Science">
        <title>The draft genome of Ciona intestinalis: insights into chordate and vertebrate origins.</title>
        <authorList>
            <person name="Dehal P."/>
            <person name="Satou Y."/>
            <person name="Campbell R.K."/>
            <person name="Chapman J."/>
            <person name="Degnan B."/>
            <person name="De Tomaso A."/>
            <person name="Davidson B."/>
            <person name="Di Gregorio A."/>
            <person name="Gelpke M."/>
            <person name="Goodstein D.M."/>
            <person name="Harafuji N."/>
            <person name="Hastings K.E."/>
            <person name="Ho I."/>
            <person name="Hotta K."/>
            <person name="Huang W."/>
            <person name="Kawashima T."/>
            <person name="Lemaire P."/>
            <person name="Martinez D."/>
            <person name="Meinertzhagen I.A."/>
            <person name="Necula S."/>
            <person name="Nonaka M."/>
            <person name="Putnam N."/>
            <person name="Rash S."/>
            <person name="Saiga H."/>
            <person name="Satake M."/>
            <person name="Terry A."/>
            <person name="Yamada L."/>
            <person name="Wang H.G."/>
            <person name="Awazu S."/>
            <person name="Azumi K."/>
            <person name="Boore J."/>
            <person name="Branno M."/>
            <person name="Chin-Bow S."/>
            <person name="DeSantis R."/>
            <person name="Doyle S."/>
            <person name="Francino P."/>
            <person name="Keys D.N."/>
            <person name="Haga S."/>
            <person name="Hayashi H."/>
            <person name="Hino K."/>
            <person name="Imai K.S."/>
            <person name="Inaba K."/>
            <person name="Kano S."/>
            <person name="Kobayashi K."/>
            <person name="Kobayashi M."/>
            <person name="Lee B.I."/>
            <person name="Makabe K.W."/>
            <person name="Manohar C."/>
            <person name="Matassi G."/>
            <person name="Medina M."/>
            <person name="Mochizuki Y."/>
            <person name="Mount S."/>
            <person name="Morishita T."/>
            <person name="Miura S."/>
            <person name="Nakayama A."/>
            <person name="Nishizaka S."/>
            <person name="Nomoto H."/>
            <person name="Ohta F."/>
            <person name="Oishi K."/>
            <person name="Rigoutsos I."/>
            <person name="Sano M."/>
            <person name="Sasaki A."/>
            <person name="Sasakura Y."/>
            <person name="Shoguchi E."/>
            <person name="Shin-i T."/>
            <person name="Spagnuolo A."/>
            <person name="Stainier D."/>
            <person name="Suzuki M.M."/>
            <person name="Tassy O."/>
            <person name="Takatori N."/>
            <person name="Tokuoka M."/>
            <person name="Yagi K."/>
            <person name="Yoshizaki F."/>
            <person name="Wada S."/>
            <person name="Zhang C."/>
            <person name="Hyatt P.D."/>
            <person name="Larimer F."/>
            <person name="Detter C."/>
            <person name="Doggett N."/>
            <person name="Glavina T."/>
            <person name="Hawkins T."/>
            <person name="Richardson P."/>
            <person name="Lucas S."/>
            <person name="Kohara Y."/>
            <person name="Levine M."/>
            <person name="Satoh N."/>
            <person name="Rokhsar D.S."/>
        </authorList>
    </citation>
    <scope>NUCLEOTIDE SEQUENCE [LARGE SCALE GENOMIC DNA]</scope>
</reference>
<dbReference type="Pfam" id="PF13911">
    <property type="entry name" value="AhpC-TSA_2"/>
    <property type="match status" value="1"/>
</dbReference>
<dbReference type="PANTHER" id="PTHR28630">
    <property type="match status" value="1"/>
</dbReference>
<comment type="catalytic activity">
    <reaction evidence="17">
        <text>prostamide F2alpha + [thioredoxin]-disulfide = prostamide H2 + [thioredoxin]-dithiol</text>
        <dbReference type="Rhea" id="RHEA:26373"/>
        <dbReference type="Rhea" id="RHEA-COMP:10698"/>
        <dbReference type="Rhea" id="RHEA-COMP:10700"/>
        <dbReference type="ChEBI" id="CHEBI:29950"/>
        <dbReference type="ChEBI" id="CHEBI:50058"/>
        <dbReference type="ChEBI" id="CHEBI:53081"/>
        <dbReference type="ChEBI" id="CHEBI:53082"/>
        <dbReference type="EC" id="1.11.1.20"/>
    </reaction>
</comment>
<evidence type="ECO:0000313" key="19">
    <source>
        <dbReference type="Proteomes" id="UP000008144"/>
    </source>
</evidence>
<dbReference type="CDD" id="cd02970">
    <property type="entry name" value="PRX_like2"/>
    <property type="match status" value="1"/>
</dbReference>
<evidence type="ECO:0000256" key="13">
    <source>
        <dbReference type="ARBA" id="ARBA00039126"/>
    </source>
</evidence>
<evidence type="ECO:0000256" key="12">
    <source>
        <dbReference type="ARBA" id="ARBA00037965"/>
    </source>
</evidence>
<dbReference type="AlphaFoldDB" id="F6PWH2"/>
<dbReference type="Ensembl" id="ENSCINT00000025566.2">
    <property type="protein sequence ID" value="ENSCINP00000025320.2"/>
    <property type="gene ID" value="ENSCING00000013899.2"/>
</dbReference>
<dbReference type="GO" id="GO:0005737">
    <property type="term" value="C:cytoplasm"/>
    <property type="evidence" value="ECO:0000318"/>
    <property type="project" value="GO_Central"/>
</dbReference>
<keyword evidence="9" id="KW-0443">Lipid metabolism</keyword>
<evidence type="ECO:0000256" key="10">
    <source>
        <dbReference type="ARBA" id="ARBA00023160"/>
    </source>
</evidence>
<dbReference type="InParanoid" id="F6PWH2"/>
<keyword evidence="3" id="KW-0644">Prostaglandin metabolism</keyword>
<dbReference type="Proteomes" id="UP000008144">
    <property type="component" value="Chromosome 10"/>
</dbReference>
<dbReference type="InterPro" id="IPR032801">
    <property type="entry name" value="PXL2A/B/C"/>
</dbReference>
<evidence type="ECO:0000256" key="11">
    <source>
        <dbReference type="ARBA" id="ARBA00037117"/>
    </source>
</evidence>
<evidence type="ECO:0000256" key="15">
    <source>
        <dbReference type="ARBA" id="ARBA00041838"/>
    </source>
</evidence>
<sequence length="201" mass="22617">MSQILQKIAKNSVQKVNGGQTVQLESVWQENDVVIYFLRRFGCVVCRWIAKEMSRLQPKFDENNVKLVGVAPETLGLEEFQKLNLFSGELFIDEKKKCYTDLEFSTYSFFGALGAAMDKDLRDIASKAKQEGFGGNIQGDWYQMGGMLIVKKGGEVLKFYKQQKGSDHMSNQEILDVLGIKEKAKSGEEAQPECTDGVCTF</sequence>
<evidence type="ECO:0000256" key="16">
    <source>
        <dbReference type="ARBA" id="ARBA00047917"/>
    </source>
</evidence>
<reference evidence="18" key="2">
    <citation type="journal article" date="2008" name="Genome Biol.">
        <title>Improved genome assembly and evidence-based global gene model set for the chordate Ciona intestinalis: new insight into intron and operon populations.</title>
        <authorList>
            <person name="Satou Y."/>
            <person name="Mineta K."/>
            <person name="Ogasawara M."/>
            <person name="Sasakura Y."/>
            <person name="Shoguchi E."/>
            <person name="Ueno K."/>
            <person name="Yamada L."/>
            <person name="Matsumoto J."/>
            <person name="Wasserscheid J."/>
            <person name="Dewar K."/>
            <person name="Wiley G.B."/>
            <person name="Macmil S.L."/>
            <person name="Roe B.A."/>
            <person name="Zeller R.W."/>
            <person name="Hastings K.E."/>
            <person name="Lemaire P."/>
            <person name="Lindquist E."/>
            <person name="Endo T."/>
            <person name="Hotta K."/>
            <person name="Inaba K."/>
        </authorList>
    </citation>
    <scope>NUCLEOTIDE SEQUENCE [LARGE SCALE GENOMIC DNA]</scope>
    <source>
        <strain evidence="18">wild type</strain>
    </source>
</reference>
<dbReference type="GO" id="GO:0005829">
    <property type="term" value="C:cytosol"/>
    <property type="evidence" value="ECO:0007669"/>
    <property type="project" value="UniProtKB-SubCell"/>
</dbReference>
<evidence type="ECO:0000256" key="7">
    <source>
        <dbReference type="ARBA" id="ARBA00022857"/>
    </source>
</evidence>
<keyword evidence="2" id="KW-0963">Cytoplasm</keyword>
<evidence type="ECO:0000256" key="5">
    <source>
        <dbReference type="ARBA" id="ARBA00022585"/>
    </source>
</evidence>
<evidence type="ECO:0000256" key="17">
    <source>
        <dbReference type="ARBA" id="ARBA00048626"/>
    </source>
</evidence>
<reference evidence="18" key="4">
    <citation type="submission" date="2025-09" db="UniProtKB">
        <authorList>
            <consortium name="Ensembl"/>
        </authorList>
    </citation>
    <scope>IDENTIFICATION</scope>
</reference>
<dbReference type="SUPFAM" id="SSF52833">
    <property type="entry name" value="Thioredoxin-like"/>
    <property type="match status" value="1"/>
</dbReference>
<comment type="function">
    <text evidence="11">Catalyzes the reduction of prostaglandin-ethanolamide H(2) (prostamide H(2)) to prostamide F(2alpha) with NADPH as proton donor. Also able to reduce prostaglandin H(2) to prostaglandin F(2alpha).</text>
</comment>
<evidence type="ECO:0000256" key="4">
    <source>
        <dbReference type="ARBA" id="ARBA00022516"/>
    </source>
</evidence>
<keyword evidence="6" id="KW-0276">Fatty acid metabolism</keyword>
<dbReference type="InterPro" id="IPR036249">
    <property type="entry name" value="Thioredoxin-like_sf"/>
</dbReference>
<evidence type="ECO:0000256" key="1">
    <source>
        <dbReference type="ARBA" id="ARBA00004514"/>
    </source>
</evidence>
<protein>
    <recommendedName>
        <fullName evidence="14">Prostamide/prostaglandin F synthase</fullName>
        <ecNumber evidence="13">1.11.1.20</ecNumber>
    </recommendedName>
    <alternativeName>
        <fullName evidence="15">Peroxiredoxin-like 2B</fullName>
    </alternativeName>
</protein>
<evidence type="ECO:0000256" key="8">
    <source>
        <dbReference type="ARBA" id="ARBA00023002"/>
    </source>
</evidence>
<keyword evidence="8" id="KW-0560">Oxidoreductase</keyword>
<evidence type="ECO:0000256" key="2">
    <source>
        <dbReference type="ARBA" id="ARBA00022490"/>
    </source>
</evidence>
<evidence type="ECO:0000256" key="9">
    <source>
        <dbReference type="ARBA" id="ARBA00023098"/>
    </source>
</evidence>
<accession>F6PWH2</accession>
<dbReference type="GeneTree" id="ENSGT00940000165161"/>
<evidence type="ECO:0000256" key="3">
    <source>
        <dbReference type="ARBA" id="ARBA00022501"/>
    </source>
</evidence>
<dbReference type="PANTHER" id="PTHR28630:SF29">
    <property type="entry name" value="PROSTAMIDE_PROSTAGLANDIN F SYNTHASE"/>
    <property type="match status" value="1"/>
</dbReference>
<reference evidence="18" key="3">
    <citation type="submission" date="2025-08" db="UniProtKB">
        <authorList>
            <consortium name="Ensembl"/>
        </authorList>
    </citation>
    <scope>IDENTIFICATION</scope>
</reference>
<comment type="similarity">
    <text evidence="12">Belongs to the peroxiredoxin-like PRXL2 family. Prostamide/prostaglandin F synthase subfamily.</text>
</comment>